<proteinExistence type="inferred from homology"/>
<comment type="caution">
    <text evidence="3">The sequence shown here is derived from an EMBL/GenBank/DDBJ whole genome shotgun (WGS) entry which is preliminary data.</text>
</comment>
<comment type="similarity">
    <text evidence="1">Belongs to the ABC transporter superfamily. ABCG family. Eye pigment precursor importer (TC 3.A.1.204) subfamily.</text>
</comment>
<keyword evidence="2" id="KW-0813">Transport</keyword>
<dbReference type="Proteomes" id="UP001165121">
    <property type="component" value="Unassembled WGS sequence"/>
</dbReference>
<gene>
    <name evidence="3" type="ORF">Pfra01_002059800</name>
</gene>
<organism evidence="3 4">
    <name type="scientific">Phytophthora fragariaefolia</name>
    <dbReference type="NCBI Taxonomy" id="1490495"/>
    <lineage>
        <taxon>Eukaryota</taxon>
        <taxon>Sar</taxon>
        <taxon>Stramenopiles</taxon>
        <taxon>Oomycota</taxon>
        <taxon>Peronosporomycetes</taxon>
        <taxon>Peronosporales</taxon>
        <taxon>Peronosporaceae</taxon>
        <taxon>Phytophthora</taxon>
    </lineage>
</organism>
<protein>
    <submittedName>
        <fullName evidence="3">Unnamed protein product</fullName>
    </submittedName>
</protein>
<evidence type="ECO:0000256" key="2">
    <source>
        <dbReference type="ARBA" id="ARBA00022448"/>
    </source>
</evidence>
<dbReference type="PANTHER" id="PTHR48042">
    <property type="entry name" value="ABC TRANSPORTER G FAMILY MEMBER 11"/>
    <property type="match status" value="1"/>
</dbReference>
<accession>A0A9W7D0R3</accession>
<keyword evidence="4" id="KW-1185">Reference proteome</keyword>
<reference evidence="3" key="1">
    <citation type="submission" date="2023-04" db="EMBL/GenBank/DDBJ databases">
        <title>Phytophthora fragariaefolia NBRC 109709.</title>
        <authorList>
            <person name="Ichikawa N."/>
            <person name="Sato H."/>
            <person name="Tonouchi N."/>
        </authorList>
    </citation>
    <scope>NUCLEOTIDE SEQUENCE</scope>
    <source>
        <strain evidence="3">NBRC 109709</strain>
    </source>
</reference>
<evidence type="ECO:0000313" key="4">
    <source>
        <dbReference type="Proteomes" id="UP001165121"/>
    </source>
</evidence>
<dbReference type="InterPro" id="IPR027417">
    <property type="entry name" value="P-loop_NTPase"/>
</dbReference>
<dbReference type="OrthoDB" id="66620at2759"/>
<dbReference type="SUPFAM" id="SSF52540">
    <property type="entry name" value="P-loop containing nucleoside triphosphate hydrolases"/>
    <property type="match status" value="1"/>
</dbReference>
<dbReference type="Gene3D" id="3.40.50.300">
    <property type="entry name" value="P-loop containing nucleotide triphosphate hydrolases"/>
    <property type="match status" value="1"/>
</dbReference>
<dbReference type="PANTHER" id="PTHR48042:SF11">
    <property type="entry name" value="ABC TRANSPORTER G FAMILY MEMBER 11"/>
    <property type="match status" value="1"/>
</dbReference>
<dbReference type="AlphaFoldDB" id="A0A9W7D0R3"/>
<sequence length="105" mass="11636">MELSASQNRRLSIAIELLSNSSMPILDEPMSSLNPSAMYNITKFSIKLRAEGKTVVCTFYLTSSLVYEISTKVVELSSVICCSRAKMISHFASSVHDYPQVREPG</sequence>
<dbReference type="EMBL" id="BSXT01002823">
    <property type="protein sequence ID" value="GMF51148.1"/>
    <property type="molecule type" value="Genomic_DNA"/>
</dbReference>
<name>A0A9W7D0R3_9STRA</name>
<dbReference type="InterPro" id="IPR052215">
    <property type="entry name" value="Plant_ABCG"/>
</dbReference>
<evidence type="ECO:0000313" key="3">
    <source>
        <dbReference type="EMBL" id="GMF51148.1"/>
    </source>
</evidence>
<evidence type="ECO:0000256" key="1">
    <source>
        <dbReference type="ARBA" id="ARBA00005814"/>
    </source>
</evidence>